<reference evidence="1" key="1">
    <citation type="journal article" date="2020" name="BMC">
        <title>Leishmania infection induces a limited differential gene expression in the sand fly midgut.</title>
        <authorList>
            <person name="Coutinho-Abreu I.V."/>
            <person name="Serafim T.D."/>
            <person name="Meneses C."/>
            <person name="Kamhawi S."/>
            <person name="Oliveira F."/>
            <person name="Valenzuela J.G."/>
        </authorList>
    </citation>
    <scope>NUCLEOTIDE SEQUENCE</scope>
    <source>
        <strain evidence="1">Jacobina</strain>
        <tissue evidence="1">Midgut</tissue>
    </source>
</reference>
<evidence type="ECO:0000313" key="1">
    <source>
        <dbReference type="EMBL" id="MBC1173193.1"/>
    </source>
</evidence>
<organism evidence="1">
    <name type="scientific">Lutzomyia longipalpis</name>
    <name type="common">Sand fly</name>
    <dbReference type="NCBI Taxonomy" id="7200"/>
    <lineage>
        <taxon>Eukaryota</taxon>
        <taxon>Metazoa</taxon>
        <taxon>Ecdysozoa</taxon>
        <taxon>Arthropoda</taxon>
        <taxon>Hexapoda</taxon>
        <taxon>Insecta</taxon>
        <taxon>Pterygota</taxon>
        <taxon>Neoptera</taxon>
        <taxon>Endopterygota</taxon>
        <taxon>Diptera</taxon>
        <taxon>Nematocera</taxon>
        <taxon>Psychodoidea</taxon>
        <taxon>Psychodidae</taxon>
        <taxon>Lutzomyia</taxon>
        <taxon>Lutzomyia</taxon>
    </lineage>
</organism>
<accession>A0A7G3AP45</accession>
<name>A0A7G3AP45_LUTLO</name>
<sequence length="74" mass="8634">MLCIFHKVYRPHWITMVKSFLFFLQSKCTVFGRIAESATAAFYDCDTLQSLSDLINFRVLDPLCWVVSFLSKYA</sequence>
<protein>
    <submittedName>
        <fullName evidence="1">Putative secreted protein</fullName>
    </submittedName>
</protein>
<dbReference type="AlphaFoldDB" id="A0A7G3AP45"/>
<proteinExistence type="predicted"/>
<dbReference type="EMBL" id="GITU01004490">
    <property type="protein sequence ID" value="MBC1173193.1"/>
    <property type="molecule type" value="Transcribed_RNA"/>
</dbReference>